<comment type="caution">
    <text evidence="1">The sequence shown here is derived from an EMBL/GenBank/DDBJ whole genome shotgun (WGS) entry which is preliminary data.</text>
</comment>
<dbReference type="PROSITE" id="PS51257">
    <property type="entry name" value="PROKAR_LIPOPROTEIN"/>
    <property type="match status" value="1"/>
</dbReference>
<gene>
    <name evidence="1" type="ORF">FPL22_17210</name>
</gene>
<evidence type="ECO:0000313" key="2">
    <source>
        <dbReference type="Proteomes" id="UP000315648"/>
    </source>
</evidence>
<proteinExistence type="predicted"/>
<dbReference type="Proteomes" id="UP000315648">
    <property type="component" value="Unassembled WGS sequence"/>
</dbReference>
<accession>A0A556QEU8</accession>
<keyword evidence="2" id="KW-1185">Reference proteome</keyword>
<evidence type="ECO:0000313" key="1">
    <source>
        <dbReference type="EMBL" id="TSJ75136.1"/>
    </source>
</evidence>
<name>A0A556QEU8_9BACT</name>
<sequence>MKTLILLFVLVAFGCTQRPVRPNHYPALDYPFADISDLHDGVSLIYEGKDIGLDGGSHVYIFSTPEKRKIQLWDLCIVAKKGKGLEPNLNAFMLVFGTKNEDAVIVPVGSELESLLISITPKEIAAGISDRAHAIHY</sequence>
<dbReference type="RefSeq" id="WP_144354278.1">
    <property type="nucleotide sequence ID" value="NZ_CBCRVV010000010.1"/>
</dbReference>
<reference evidence="1 2" key="1">
    <citation type="submission" date="2019-07" db="EMBL/GenBank/DDBJ databases">
        <title>Description of 53C-WASEF.</title>
        <authorList>
            <person name="Pitt A."/>
            <person name="Hahn M.W."/>
        </authorList>
    </citation>
    <scope>NUCLEOTIDE SEQUENCE [LARGE SCALE GENOMIC DNA]</scope>
    <source>
        <strain evidence="1 2">53C-WASEF</strain>
    </source>
</reference>
<protein>
    <submittedName>
        <fullName evidence="1">Uncharacterized protein</fullName>
    </submittedName>
</protein>
<organism evidence="1 2">
    <name type="scientific">Rariglobus hedericola</name>
    <dbReference type="NCBI Taxonomy" id="2597822"/>
    <lineage>
        <taxon>Bacteria</taxon>
        <taxon>Pseudomonadati</taxon>
        <taxon>Verrucomicrobiota</taxon>
        <taxon>Opitutia</taxon>
        <taxon>Opitutales</taxon>
        <taxon>Opitutaceae</taxon>
        <taxon>Rariglobus</taxon>
    </lineage>
</organism>
<dbReference type="EMBL" id="VMBG01000004">
    <property type="protein sequence ID" value="TSJ75136.1"/>
    <property type="molecule type" value="Genomic_DNA"/>
</dbReference>
<dbReference type="AlphaFoldDB" id="A0A556QEU8"/>